<keyword evidence="3" id="KW-0285">Flavoprotein</keyword>
<evidence type="ECO:0000256" key="4">
    <source>
        <dbReference type="ARBA" id="ARBA00022827"/>
    </source>
</evidence>
<proteinExistence type="inferred from homology"/>
<dbReference type="InterPro" id="IPR050493">
    <property type="entry name" value="FAD-dep_Monooxygenase_BioMet"/>
</dbReference>
<keyword evidence="5" id="KW-0560">Oxidoreductase</keyword>
<evidence type="ECO:0000256" key="2">
    <source>
        <dbReference type="ARBA" id="ARBA00007992"/>
    </source>
</evidence>
<gene>
    <name evidence="9" type="ORF">CPB84DRAFT_1963979</name>
</gene>
<comment type="caution">
    <text evidence="9">The sequence shown here is derived from an EMBL/GenBank/DDBJ whole genome shotgun (WGS) entry which is preliminary data.</text>
</comment>
<dbReference type="OrthoDB" id="1878542at2759"/>
<accession>A0A9P5NGH3</accession>
<dbReference type="PANTHER" id="PTHR13789">
    <property type="entry name" value="MONOOXYGENASE"/>
    <property type="match status" value="1"/>
</dbReference>
<dbReference type="PANTHER" id="PTHR13789:SF315">
    <property type="entry name" value="FAD-DEPENDENT MONOOXYGENASE MDPD"/>
    <property type="match status" value="1"/>
</dbReference>
<dbReference type="InterPro" id="IPR036188">
    <property type="entry name" value="FAD/NAD-bd_sf"/>
</dbReference>
<evidence type="ECO:0000259" key="8">
    <source>
        <dbReference type="Pfam" id="PF01494"/>
    </source>
</evidence>
<sequence length="299" mass="33015">MPVDKQGRQDKASICLKIVVIGGSMAGLATAYALKRAGHDVRVIEKSDGKSKSLGHLQSPPNMTKILYRWGLQPLLDRAAHKCLAMVFRKGKSPSMSTSVLIDPFLKAATEDQYLKDVFFELATDEGVDISPSTSVTSLVTDPDTASVTLDNGETLSADFVVVADGYDSAFRALVTGVDDEDNKIPERRHGAATFILPLSLVSQDEDLRRVMDPSNWLIWIGAGFVLHCSFTNEGKDLATTITYNHDGEVRPEDEIWTDHPIEYYALDRFKFEPRVQKLLSLTKRATGRLSSPENAQKN</sequence>
<evidence type="ECO:0000256" key="6">
    <source>
        <dbReference type="ARBA" id="ARBA00023033"/>
    </source>
</evidence>
<dbReference type="EMBL" id="JADNYJ010000078">
    <property type="protein sequence ID" value="KAF8889731.1"/>
    <property type="molecule type" value="Genomic_DNA"/>
</dbReference>
<evidence type="ECO:0000256" key="5">
    <source>
        <dbReference type="ARBA" id="ARBA00023002"/>
    </source>
</evidence>
<keyword evidence="7" id="KW-1133">Transmembrane helix</keyword>
<dbReference type="Proteomes" id="UP000724874">
    <property type="component" value="Unassembled WGS sequence"/>
</dbReference>
<keyword evidence="10" id="KW-1185">Reference proteome</keyword>
<keyword evidence="7" id="KW-0472">Membrane</keyword>
<dbReference type="SUPFAM" id="SSF51905">
    <property type="entry name" value="FAD/NAD(P)-binding domain"/>
    <property type="match status" value="1"/>
</dbReference>
<keyword evidence="6" id="KW-0503">Monooxygenase</keyword>
<dbReference type="Gene3D" id="3.50.50.60">
    <property type="entry name" value="FAD/NAD(P)-binding domain"/>
    <property type="match status" value="1"/>
</dbReference>
<dbReference type="GO" id="GO:0004497">
    <property type="term" value="F:monooxygenase activity"/>
    <property type="evidence" value="ECO:0007669"/>
    <property type="project" value="UniProtKB-KW"/>
</dbReference>
<name>A0A9P5NGH3_GYMJU</name>
<evidence type="ECO:0000256" key="3">
    <source>
        <dbReference type="ARBA" id="ARBA00022630"/>
    </source>
</evidence>
<comment type="similarity">
    <text evidence="2">Belongs to the paxM FAD-dependent monooxygenase family.</text>
</comment>
<evidence type="ECO:0000313" key="10">
    <source>
        <dbReference type="Proteomes" id="UP000724874"/>
    </source>
</evidence>
<dbReference type="InterPro" id="IPR002938">
    <property type="entry name" value="FAD-bd"/>
</dbReference>
<protein>
    <recommendedName>
        <fullName evidence="8">FAD-binding domain-containing protein</fullName>
    </recommendedName>
</protein>
<dbReference type="Pfam" id="PF01494">
    <property type="entry name" value="FAD_binding_3"/>
    <property type="match status" value="1"/>
</dbReference>
<keyword evidence="4" id="KW-0274">FAD</keyword>
<evidence type="ECO:0000256" key="1">
    <source>
        <dbReference type="ARBA" id="ARBA00001974"/>
    </source>
</evidence>
<comment type="cofactor">
    <cofactor evidence="1">
        <name>FAD</name>
        <dbReference type="ChEBI" id="CHEBI:57692"/>
    </cofactor>
</comment>
<evidence type="ECO:0000256" key="7">
    <source>
        <dbReference type="SAM" id="Phobius"/>
    </source>
</evidence>
<feature type="domain" description="FAD-binding" evidence="8">
    <location>
        <begin position="17"/>
        <end position="175"/>
    </location>
</feature>
<dbReference type="GO" id="GO:0071949">
    <property type="term" value="F:FAD binding"/>
    <property type="evidence" value="ECO:0007669"/>
    <property type="project" value="InterPro"/>
</dbReference>
<keyword evidence="7" id="KW-0812">Transmembrane</keyword>
<dbReference type="PRINTS" id="PR00420">
    <property type="entry name" value="RNGMNOXGNASE"/>
</dbReference>
<reference evidence="9" key="1">
    <citation type="submission" date="2020-11" db="EMBL/GenBank/DDBJ databases">
        <authorList>
            <consortium name="DOE Joint Genome Institute"/>
            <person name="Ahrendt S."/>
            <person name="Riley R."/>
            <person name="Andreopoulos W."/>
            <person name="LaButti K."/>
            <person name="Pangilinan J."/>
            <person name="Ruiz-duenas F.J."/>
            <person name="Barrasa J.M."/>
            <person name="Sanchez-Garcia M."/>
            <person name="Camarero S."/>
            <person name="Miyauchi S."/>
            <person name="Serrano A."/>
            <person name="Linde D."/>
            <person name="Babiker R."/>
            <person name="Drula E."/>
            <person name="Ayuso-Fernandez I."/>
            <person name="Pacheco R."/>
            <person name="Padilla G."/>
            <person name="Ferreira P."/>
            <person name="Barriuso J."/>
            <person name="Kellner H."/>
            <person name="Castanera R."/>
            <person name="Alfaro M."/>
            <person name="Ramirez L."/>
            <person name="Pisabarro A.G."/>
            <person name="Kuo A."/>
            <person name="Tritt A."/>
            <person name="Lipzen A."/>
            <person name="He G."/>
            <person name="Yan M."/>
            <person name="Ng V."/>
            <person name="Cullen D."/>
            <person name="Martin F."/>
            <person name="Rosso M.-N."/>
            <person name="Henrissat B."/>
            <person name="Hibbett D."/>
            <person name="Martinez A.T."/>
            <person name="Grigoriev I.V."/>
        </authorList>
    </citation>
    <scope>NUCLEOTIDE SEQUENCE</scope>
    <source>
        <strain evidence="9">AH 44721</strain>
    </source>
</reference>
<feature type="transmembrane region" description="Helical" evidence="7">
    <location>
        <begin position="12"/>
        <end position="34"/>
    </location>
</feature>
<organism evidence="9 10">
    <name type="scientific">Gymnopilus junonius</name>
    <name type="common">Spectacular rustgill mushroom</name>
    <name type="synonym">Gymnopilus spectabilis subsp. junonius</name>
    <dbReference type="NCBI Taxonomy" id="109634"/>
    <lineage>
        <taxon>Eukaryota</taxon>
        <taxon>Fungi</taxon>
        <taxon>Dikarya</taxon>
        <taxon>Basidiomycota</taxon>
        <taxon>Agaricomycotina</taxon>
        <taxon>Agaricomycetes</taxon>
        <taxon>Agaricomycetidae</taxon>
        <taxon>Agaricales</taxon>
        <taxon>Agaricineae</taxon>
        <taxon>Hymenogastraceae</taxon>
        <taxon>Gymnopilus</taxon>
    </lineage>
</organism>
<dbReference type="AlphaFoldDB" id="A0A9P5NGH3"/>
<evidence type="ECO:0000313" key="9">
    <source>
        <dbReference type="EMBL" id="KAF8889731.1"/>
    </source>
</evidence>